<sequence length="116" mass="12870">MTLITPSQAGYKASKVDWGSGGGGGSSNVFLPRAKLPENLDFYLRYIVKNQDDEPLPFTKCLLIKPDGSTEVCTTDYEGKLKLIVDDESKNYVLHVITNEVDEAIEPDENDTEVEE</sequence>
<evidence type="ECO:0000313" key="2">
    <source>
        <dbReference type="EMBL" id="GAA0317405.1"/>
    </source>
</evidence>
<dbReference type="Proteomes" id="UP001501787">
    <property type="component" value="Unassembled WGS sequence"/>
</dbReference>
<evidence type="ECO:0000313" key="3">
    <source>
        <dbReference type="Proteomes" id="UP001501787"/>
    </source>
</evidence>
<organism evidence="2 3">
    <name type="scientific">Psychrobacter aestuarii</name>
    <dbReference type="NCBI Taxonomy" id="556327"/>
    <lineage>
        <taxon>Bacteria</taxon>
        <taxon>Pseudomonadati</taxon>
        <taxon>Pseudomonadota</taxon>
        <taxon>Gammaproteobacteria</taxon>
        <taxon>Moraxellales</taxon>
        <taxon>Moraxellaceae</taxon>
        <taxon>Psychrobacter</taxon>
    </lineage>
</organism>
<keyword evidence="3" id="KW-1185">Reference proteome</keyword>
<evidence type="ECO:0000256" key="1">
    <source>
        <dbReference type="SAM" id="MobiDB-lite"/>
    </source>
</evidence>
<dbReference type="EMBL" id="BAAAFR010000004">
    <property type="protein sequence ID" value="GAA0317405.1"/>
    <property type="molecule type" value="Genomic_DNA"/>
</dbReference>
<name>A0ABP3FI86_9GAMM</name>
<protein>
    <submittedName>
        <fullName evidence="2">Uncharacterized protein</fullName>
    </submittedName>
</protein>
<feature type="region of interest" description="Disordered" evidence="1">
    <location>
        <begin position="1"/>
        <end position="26"/>
    </location>
</feature>
<comment type="caution">
    <text evidence="2">The sequence shown here is derived from an EMBL/GenBank/DDBJ whole genome shotgun (WGS) entry which is preliminary data.</text>
</comment>
<reference evidence="3" key="1">
    <citation type="journal article" date="2019" name="Int. J. Syst. Evol. Microbiol.">
        <title>The Global Catalogue of Microorganisms (GCM) 10K type strain sequencing project: providing services to taxonomists for standard genome sequencing and annotation.</title>
        <authorList>
            <consortium name="The Broad Institute Genomics Platform"/>
            <consortium name="The Broad Institute Genome Sequencing Center for Infectious Disease"/>
            <person name="Wu L."/>
            <person name="Ma J."/>
        </authorList>
    </citation>
    <scope>NUCLEOTIDE SEQUENCE [LARGE SCALE GENOMIC DNA]</scope>
    <source>
        <strain evidence="3">JCM 16343</strain>
    </source>
</reference>
<proteinExistence type="predicted"/>
<accession>A0ABP3FI86</accession>
<gene>
    <name evidence="2" type="ORF">GCM10009129_13620</name>
</gene>